<comment type="caution">
    <text evidence="1">The sequence shown here is derived from an EMBL/GenBank/DDBJ whole genome shotgun (WGS) entry which is preliminary data.</text>
</comment>
<dbReference type="EMBL" id="PPTA01000010">
    <property type="protein sequence ID" value="TFB00903.1"/>
    <property type="molecule type" value="Genomic_DNA"/>
</dbReference>
<organism evidence="1 2">
    <name type="scientific">Trichoderma ghanense</name>
    <dbReference type="NCBI Taxonomy" id="65468"/>
    <lineage>
        <taxon>Eukaryota</taxon>
        <taxon>Fungi</taxon>
        <taxon>Dikarya</taxon>
        <taxon>Ascomycota</taxon>
        <taxon>Pezizomycotina</taxon>
        <taxon>Sordariomycetes</taxon>
        <taxon>Hypocreomycetidae</taxon>
        <taxon>Hypocreales</taxon>
        <taxon>Hypocreaceae</taxon>
        <taxon>Trichoderma</taxon>
    </lineage>
</organism>
<dbReference type="RefSeq" id="XP_073557104.1">
    <property type="nucleotide sequence ID" value="XM_073704499.1"/>
</dbReference>
<keyword evidence="2" id="KW-1185">Reference proteome</keyword>
<protein>
    <submittedName>
        <fullName evidence="1">Uncharacterized protein</fullName>
    </submittedName>
</protein>
<evidence type="ECO:0000313" key="1">
    <source>
        <dbReference type="EMBL" id="TFB00903.1"/>
    </source>
</evidence>
<dbReference type="GeneID" id="300578949"/>
<reference evidence="1 2" key="1">
    <citation type="submission" date="2018-01" db="EMBL/GenBank/DDBJ databases">
        <title>Genome characterization of the sugarcane-associated fungus Trichoderma ghanense CCMA-1212 and their application in lignocelulose bioconversion.</title>
        <authorList>
            <person name="Steindorff A.S."/>
            <person name="Mendes T.D."/>
            <person name="Vilela E.S.D."/>
            <person name="Rodrigues D.S."/>
            <person name="Formighieri E.F."/>
            <person name="Melo I.S."/>
            <person name="Favaro L.C.L."/>
        </authorList>
    </citation>
    <scope>NUCLEOTIDE SEQUENCE [LARGE SCALE GENOMIC DNA]</scope>
    <source>
        <strain evidence="1 2">CCMA-1212</strain>
    </source>
</reference>
<sequence length="85" mass="9255">MPLDGEKRESATSMVRLGFRPAYRDKNRRLRGVVLRLGKKASSNSQTLATCAREKQSMKSELLSSEASAETGLAEAEVIEEGGVL</sequence>
<dbReference type="Proteomes" id="UP001642720">
    <property type="component" value="Unassembled WGS sequence"/>
</dbReference>
<accession>A0ABY2GY60</accession>
<proteinExistence type="predicted"/>
<evidence type="ECO:0000313" key="2">
    <source>
        <dbReference type="Proteomes" id="UP001642720"/>
    </source>
</evidence>
<name>A0ABY2GY60_9HYPO</name>
<gene>
    <name evidence="1" type="ORF">CCMA1212_007328</name>
</gene>